<organism evidence="2 3">
    <name type="scientific">Gordonia alkaliphila</name>
    <dbReference type="NCBI Taxonomy" id="1053547"/>
    <lineage>
        <taxon>Bacteria</taxon>
        <taxon>Bacillati</taxon>
        <taxon>Actinomycetota</taxon>
        <taxon>Actinomycetes</taxon>
        <taxon>Mycobacteriales</taxon>
        <taxon>Gordoniaceae</taxon>
        <taxon>Gordonia</taxon>
    </lineage>
</organism>
<evidence type="ECO:0000313" key="2">
    <source>
        <dbReference type="EMBL" id="GAA4752905.1"/>
    </source>
</evidence>
<protein>
    <submittedName>
        <fullName evidence="2">Uncharacterized protein</fullName>
    </submittedName>
</protein>
<reference evidence="3" key="1">
    <citation type="journal article" date="2019" name="Int. J. Syst. Evol. Microbiol.">
        <title>The Global Catalogue of Microorganisms (GCM) 10K type strain sequencing project: providing services to taxonomists for standard genome sequencing and annotation.</title>
        <authorList>
            <consortium name="The Broad Institute Genomics Platform"/>
            <consortium name="The Broad Institute Genome Sequencing Center for Infectious Disease"/>
            <person name="Wu L."/>
            <person name="Ma J."/>
        </authorList>
    </citation>
    <scope>NUCLEOTIDE SEQUENCE [LARGE SCALE GENOMIC DNA]</scope>
    <source>
        <strain evidence="3">JCM 18077</strain>
    </source>
</reference>
<accession>A0ABP8ZCY6</accession>
<dbReference type="EMBL" id="BAABIE010000011">
    <property type="protein sequence ID" value="GAA4752905.1"/>
    <property type="molecule type" value="Genomic_DNA"/>
</dbReference>
<feature type="transmembrane region" description="Helical" evidence="1">
    <location>
        <begin position="24"/>
        <end position="43"/>
    </location>
</feature>
<name>A0ABP8ZCY6_9ACTN</name>
<gene>
    <name evidence="2" type="ORF">GCM10023217_25000</name>
</gene>
<comment type="caution">
    <text evidence="2">The sequence shown here is derived from an EMBL/GenBank/DDBJ whole genome shotgun (WGS) entry which is preliminary data.</text>
</comment>
<evidence type="ECO:0000313" key="3">
    <source>
        <dbReference type="Proteomes" id="UP001500822"/>
    </source>
</evidence>
<feature type="transmembrane region" description="Helical" evidence="1">
    <location>
        <begin position="140"/>
        <end position="160"/>
    </location>
</feature>
<feature type="transmembrane region" description="Helical" evidence="1">
    <location>
        <begin position="99"/>
        <end position="120"/>
    </location>
</feature>
<dbReference type="Proteomes" id="UP001500822">
    <property type="component" value="Unassembled WGS sequence"/>
</dbReference>
<dbReference type="RefSeq" id="WP_345313740.1">
    <property type="nucleotide sequence ID" value="NZ_BAABIE010000011.1"/>
</dbReference>
<evidence type="ECO:0000256" key="1">
    <source>
        <dbReference type="SAM" id="Phobius"/>
    </source>
</evidence>
<proteinExistence type="predicted"/>
<sequence>MTPPNTTPQAAAAGSLDRGLVPRLGATVILAVIGILAFTAPWVRVAEDDKTLATTTLSGQWETDRFYSIDGSPLWAVGFAVLLTAIAIIVWLRPTAHAAASAASLGGFAALALLLFTWLGRGIWLDAGDLPEGMSLQMEWGYDLSLALSVILIALSAYLMPSKD</sequence>
<keyword evidence="1" id="KW-1133">Transmembrane helix</keyword>
<keyword evidence="3" id="KW-1185">Reference proteome</keyword>
<keyword evidence="1" id="KW-0812">Transmembrane</keyword>
<keyword evidence="1" id="KW-0472">Membrane</keyword>
<feature type="transmembrane region" description="Helical" evidence="1">
    <location>
        <begin position="74"/>
        <end position="92"/>
    </location>
</feature>